<evidence type="ECO:0000313" key="1">
    <source>
        <dbReference type="EMBL" id="WGI70958.1"/>
    </source>
</evidence>
<evidence type="ECO:0000313" key="2">
    <source>
        <dbReference type="Proteomes" id="UP001227095"/>
    </source>
</evidence>
<organism evidence="1 2">
    <name type="scientific">Neorhizobium petrolearium</name>
    <dbReference type="NCBI Taxonomy" id="515361"/>
    <lineage>
        <taxon>Bacteria</taxon>
        <taxon>Pseudomonadati</taxon>
        <taxon>Pseudomonadota</taxon>
        <taxon>Alphaproteobacteria</taxon>
        <taxon>Hyphomicrobiales</taxon>
        <taxon>Rhizobiaceae</taxon>
        <taxon>Rhizobium/Agrobacterium group</taxon>
        <taxon>Neorhizobium</taxon>
    </lineage>
</organism>
<dbReference type="Proteomes" id="UP001227095">
    <property type="component" value="Chromosome"/>
</dbReference>
<reference evidence="1 2" key="1">
    <citation type="submission" date="2023-04" db="EMBL/GenBank/DDBJ databases">
        <title>Neorhizobium petrolearium OS53, complete genome.</title>
        <authorList>
            <person name="Yu T."/>
        </authorList>
    </citation>
    <scope>NUCLEOTIDE SEQUENCE [LARGE SCALE GENOMIC DNA]</scope>
    <source>
        <strain evidence="1 2">OS53</strain>
    </source>
</reference>
<gene>
    <name evidence="1" type="ORF">QEO92_13405</name>
</gene>
<sequence length="80" mass="8877">MSRDPSPRDLTATLRQVRDPVIAVECRTCGRRGTLDRAALVKKHGAAVTFSRLRRMAAMGCERLVSEDGDRCGTRFPCLD</sequence>
<name>A0ABY8M8S3_9HYPH</name>
<keyword evidence="2" id="KW-1185">Reference proteome</keyword>
<proteinExistence type="predicted"/>
<dbReference type="EMBL" id="CP123000">
    <property type="protein sequence ID" value="WGI70958.1"/>
    <property type="molecule type" value="Genomic_DNA"/>
</dbReference>
<accession>A0ABY8M8S3</accession>
<protein>
    <submittedName>
        <fullName evidence="1">Uncharacterized protein</fullName>
    </submittedName>
</protein>